<organism evidence="2 3">
    <name type="scientific">Candidatus Neomicrothrix parvicella RN1</name>
    <dbReference type="NCBI Taxonomy" id="1229780"/>
    <lineage>
        <taxon>Bacteria</taxon>
        <taxon>Bacillati</taxon>
        <taxon>Actinomycetota</taxon>
        <taxon>Acidimicrobiia</taxon>
        <taxon>Acidimicrobiales</taxon>
        <taxon>Microthrixaceae</taxon>
        <taxon>Candidatus Neomicrothrix</taxon>
    </lineage>
</organism>
<accession>R4YXX8</accession>
<proteinExistence type="predicted"/>
<dbReference type="HOGENOM" id="CLU_1394115_0_0_11"/>
<dbReference type="AlphaFoldDB" id="R4YXX8"/>
<name>R4YXX8_9ACTN</name>
<evidence type="ECO:0000313" key="2">
    <source>
        <dbReference type="EMBL" id="CCM63339.1"/>
    </source>
</evidence>
<dbReference type="STRING" id="1229780.BN381_210029"/>
<protein>
    <submittedName>
        <fullName evidence="2">Uncharacterized protein</fullName>
    </submittedName>
</protein>
<comment type="caution">
    <text evidence="2">The sequence shown here is derived from an EMBL/GenBank/DDBJ whole genome shotgun (WGS) entry which is preliminary data.</text>
</comment>
<evidence type="ECO:0000256" key="1">
    <source>
        <dbReference type="SAM" id="MobiDB-lite"/>
    </source>
</evidence>
<gene>
    <name evidence="2" type="ORF">BN381_210029</name>
</gene>
<keyword evidence="3" id="KW-1185">Reference proteome</keyword>
<sequence>MITVEAGRWCRPVSGAEYEQGRRSARVYLEPGQQGVQASAQGRCSAGSLSPMAAQGGPVGASVRSPTLPRWSDSIRRGARWSRRPGPHLVQARGATALPPGADLYPSVARTATSMPVWMGGVTKAVAVYVVNWGQEAFTTPTRLVPAPATTSSALPTWTERLLYIGTPRQSAPSHRRVPGRFPRRESLSIRGGRR</sequence>
<evidence type="ECO:0000313" key="3">
    <source>
        <dbReference type="Proteomes" id="UP000018291"/>
    </source>
</evidence>
<dbReference type="EMBL" id="CANL01000014">
    <property type="protein sequence ID" value="CCM63339.1"/>
    <property type="molecule type" value="Genomic_DNA"/>
</dbReference>
<dbReference type="Proteomes" id="UP000018291">
    <property type="component" value="Unassembled WGS sequence"/>
</dbReference>
<feature type="region of interest" description="Disordered" evidence="1">
    <location>
        <begin position="169"/>
        <end position="195"/>
    </location>
</feature>
<reference evidence="2 3" key="1">
    <citation type="journal article" date="2013" name="ISME J.">
        <title>Metabolic model for the filamentous 'Candidatus Microthrix parvicella' based on genomic and metagenomic analyses.</title>
        <authorList>
            <person name="Jon McIlroy S."/>
            <person name="Kristiansen R."/>
            <person name="Albertsen M."/>
            <person name="Michael Karst S."/>
            <person name="Rossetti S."/>
            <person name="Lund Nielsen J."/>
            <person name="Tandoi V."/>
            <person name="James Seviour R."/>
            <person name="Nielsen P.H."/>
        </authorList>
    </citation>
    <scope>NUCLEOTIDE SEQUENCE [LARGE SCALE GENOMIC DNA]</scope>
    <source>
        <strain evidence="2 3">RN1</strain>
    </source>
</reference>
<feature type="region of interest" description="Disordered" evidence="1">
    <location>
        <begin position="39"/>
        <end position="69"/>
    </location>
</feature>